<dbReference type="GO" id="GO:0080044">
    <property type="term" value="F:quercetin 7-O-glucosyltransferase activity"/>
    <property type="evidence" value="ECO:0007669"/>
    <property type="project" value="TreeGrafter"/>
</dbReference>
<dbReference type="AlphaFoldDB" id="A0A9P1EF13"/>
<dbReference type="Pfam" id="PF00201">
    <property type="entry name" value="UDPGT"/>
    <property type="match status" value="1"/>
</dbReference>
<keyword evidence="2 3" id="KW-0808">Transferase</keyword>
<comment type="similarity">
    <text evidence="1 3">Belongs to the UDP-glycosyltransferase family.</text>
</comment>
<evidence type="ECO:0000256" key="2">
    <source>
        <dbReference type="ARBA" id="ARBA00022679"/>
    </source>
</evidence>
<name>A0A9P1EF13_CUSEU</name>
<dbReference type="PANTHER" id="PTHR11926:SF1560">
    <property type="entry name" value="UDP-GLYCOSYLTRANSFERASE 74E1-RELATED"/>
    <property type="match status" value="1"/>
</dbReference>
<dbReference type="Proteomes" id="UP001152484">
    <property type="component" value="Unassembled WGS sequence"/>
</dbReference>
<evidence type="ECO:0000256" key="1">
    <source>
        <dbReference type="ARBA" id="ARBA00009995"/>
    </source>
</evidence>
<protein>
    <recommendedName>
        <fullName evidence="4">Glycosyltransferase</fullName>
        <ecNumber evidence="4">2.4.1.-</ecNumber>
    </recommendedName>
</protein>
<accession>A0A9P1EF13</accession>
<comment type="caution">
    <text evidence="5">The sequence shown here is derived from an EMBL/GenBank/DDBJ whole genome shotgun (WGS) entry which is preliminary data.</text>
</comment>
<dbReference type="InterPro" id="IPR002213">
    <property type="entry name" value="UDP_glucos_trans"/>
</dbReference>
<evidence type="ECO:0000256" key="3">
    <source>
        <dbReference type="RuleBase" id="RU003718"/>
    </source>
</evidence>
<dbReference type="CDD" id="cd03784">
    <property type="entry name" value="GT1_Gtf-like"/>
    <property type="match status" value="1"/>
</dbReference>
<reference evidence="5" key="1">
    <citation type="submission" date="2022-07" db="EMBL/GenBank/DDBJ databases">
        <authorList>
            <person name="Macas J."/>
            <person name="Novak P."/>
            <person name="Neumann P."/>
        </authorList>
    </citation>
    <scope>NUCLEOTIDE SEQUENCE</scope>
</reference>
<gene>
    <name evidence="5" type="ORF">CEURO_LOCUS15689</name>
</gene>
<dbReference type="GO" id="GO:0080043">
    <property type="term" value="F:quercetin 3-O-glucosyltransferase activity"/>
    <property type="evidence" value="ECO:0007669"/>
    <property type="project" value="TreeGrafter"/>
</dbReference>
<dbReference type="PANTHER" id="PTHR11926">
    <property type="entry name" value="GLUCOSYL/GLUCURONOSYL TRANSFERASES"/>
    <property type="match status" value="1"/>
</dbReference>
<proteinExistence type="inferred from homology"/>
<organism evidence="5 6">
    <name type="scientific">Cuscuta europaea</name>
    <name type="common">European dodder</name>
    <dbReference type="NCBI Taxonomy" id="41803"/>
    <lineage>
        <taxon>Eukaryota</taxon>
        <taxon>Viridiplantae</taxon>
        <taxon>Streptophyta</taxon>
        <taxon>Embryophyta</taxon>
        <taxon>Tracheophyta</taxon>
        <taxon>Spermatophyta</taxon>
        <taxon>Magnoliopsida</taxon>
        <taxon>eudicotyledons</taxon>
        <taxon>Gunneridae</taxon>
        <taxon>Pentapetalae</taxon>
        <taxon>asterids</taxon>
        <taxon>lamiids</taxon>
        <taxon>Solanales</taxon>
        <taxon>Convolvulaceae</taxon>
        <taxon>Cuscuteae</taxon>
        <taxon>Cuscuta</taxon>
        <taxon>Cuscuta subgen. Cuscuta</taxon>
    </lineage>
</organism>
<sequence>MDMDIIAIPLPYQGHINPMLRFCGCLSARGLKVTLVLTHGVAKSMLSSLSGATVELISDGTDSADPPRTFGEYVTRMRAAISEGVAGVIEKKKKSGCAAAGGAVVVYDSFMPWLMEVGRAGGLRVAAFFTQMASVCSIHYQNMLERERDCKSSEGVCLPCLPVMDSGDLPSYSYFGDIAEEVAVFAGNQASNMHEADWCLFNTFDALEHEIVKHMGAKWAVKTVGPLVPTPSKRLMDVKRDRIDLFKLDNEVYIKWLDSREPKSVVYVSFGSLIVLSEEQMEEIAMGLAQSKKSFIWVVRESEVSKLPKDFKSKTWEKGIILQWCHQVEVLSHHAIACFMTHCGWNSTIEALTLGVPMVGIPQHDDQLTNAKFMEDVWQVGIRIKTSETKLVTRHQISGSIKQATEGAKANELQRNAAKWKRLAEEATCEGGSSDVNIRDFISHMAFDESNTK</sequence>
<dbReference type="FunFam" id="3.40.50.2000:FF:000019">
    <property type="entry name" value="Glycosyltransferase"/>
    <property type="match status" value="1"/>
</dbReference>
<dbReference type="EC" id="2.4.1.-" evidence="4"/>
<keyword evidence="6" id="KW-1185">Reference proteome</keyword>
<dbReference type="PROSITE" id="PS00375">
    <property type="entry name" value="UDPGT"/>
    <property type="match status" value="1"/>
</dbReference>
<keyword evidence="3" id="KW-0328">Glycosyltransferase</keyword>
<dbReference type="EMBL" id="CAMAPE010000038">
    <property type="protein sequence ID" value="CAH9102100.1"/>
    <property type="molecule type" value="Genomic_DNA"/>
</dbReference>
<dbReference type="Gene3D" id="3.40.50.2000">
    <property type="entry name" value="Glycogen Phosphorylase B"/>
    <property type="match status" value="2"/>
</dbReference>
<evidence type="ECO:0000313" key="6">
    <source>
        <dbReference type="Proteomes" id="UP001152484"/>
    </source>
</evidence>
<evidence type="ECO:0000256" key="4">
    <source>
        <dbReference type="RuleBase" id="RU362057"/>
    </source>
</evidence>
<dbReference type="InterPro" id="IPR035595">
    <property type="entry name" value="UDP_glycos_trans_CS"/>
</dbReference>
<evidence type="ECO:0000313" key="5">
    <source>
        <dbReference type="EMBL" id="CAH9102100.1"/>
    </source>
</evidence>
<dbReference type="SUPFAM" id="SSF53756">
    <property type="entry name" value="UDP-Glycosyltransferase/glycogen phosphorylase"/>
    <property type="match status" value="1"/>
</dbReference>
<dbReference type="OrthoDB" id="1285789at2759"/>